<dbReference type="GO" id="GO:0002949">
    <property type="term" value="P:tRNA threonylcarbamoyladenosine modification"/>
    <property type="evidence" value="ECO:0007669"/>
    <property type="project" value="InterPro"/>
</dbReference>
<dbReference type="AlphaFoldDB" id="A0A1G1XTM9"/>
<sequence length="146" mass="16314">MIGLKNIYSMILIINTADEKKVFLGLINKGELMVKKDFLAQYRQAEKLLIEINNLLKAKSYQLKTLTAIAVIAGPGPFTAIRIGIITANTFGWALKIPVIGITLIEFKNEDNLIQVINKKIKQAKTGDVVEPFYGQEPSIRIKDLN</sequence>
<gene>
    <name evidence="2" type="ORF">A2729_04410</name>
</gene>
<dbReference type="InterPro" id="IPR022496">
    <property type="entry name" value="T6A_TsaB"/>
</dbReference>
<dbReference type="GO" id="GO:0016740">
    <property type="term" value="F:transferase activity"/>
    <property type="evidence" value="ECO:0007669"/>
    <property type="project" value="UniProtKB-KW"/>
</dbReference>
<dbReference type="Gene3D" id="3.30.420.40">
    <property type="match status" value="1"/>
</dbReference>
<protein>
    <submittedName>
        <fullName evidence="2">tRNA (Adenosine(37)-N6)-threonylcarbamoyltransferase complex dimerization subunit type 1 TsaB</fullName>
    </submittedName>
</protein>
<dbReference type="Pfam" id="PF00814">
    <property type="entry name" value="TsaD"/>
    <property type="match status" value="1"/>
</dbReference>
<dbReference type="SUPFAM" id="SSF53067">
    <property type="entry name" value="Actin-like ATPase domain"/>
    <property type="match status" value="1"/>
</dbReference>
<feature type="domain" description="Gcp-like" evidence="1">
    <location>
        <begin position="43"/>
        <end position="106"/>
    </location>
</feature>
<dbReference type="NCBIfam" id="TIGR03725">
    <property type="entry name" value="T6A_YeaZ"/>
    <property type="match status" value="1"/>
</dbReference>
<dbReference type="InterPro" id="IPR000905">
    <property type="entry name" value="Gcp-like_dom"/>
</dbReference>
<dbReference type="EMBL" id="MHIB01000037">
    <property type="protein sequence ID" value="OGY43388.1"/>
    <property type="molecule type" value="Genomic_DNA"/>
</dbReference>
<evidence type="ECO:0000259" key="1">
    <source>
        <dbReference type="Pfam" id="PF00814"/>
    </source>
</evidence>
<reference evidence="2 3" key="1">
    <citation type="journal article" date="2016" name="Nat. Commun.">
        <title>Thousands of microbial genomes shed light on interconnected biogeochemical processes in an aquifer system.</title>
        <authorList>
            <person name="Anantharaman K."/>
            <person name="Brown C.T."/>
            <person name="Hug L.A."/>
            <person name="Sharon I."/>
            <person name="Castelle C.J."/>
            <person name="Probst A.J."/>
            <person name="Thomas B.C."/>
            <person name="Singh A."/>
            <person name="Wilkins M.J."/>
            <person name="Karaoz U."/>
            <person name="Brodie E.L."/>
            <person name="Williams K.H."/>
            <person name="Hubbard S.S."/>
            <person name="Banfield J.F."/>
        </authorList>
    </citation>
    <scope>NUCLEOTIDE SEQUENCE [LARGE SCALE GENOMIC DNA]</scope>
</reference>
<dbReference type="STRING" id="1797532.A2729_04410"/>
<organism evidence="2 3">
    <name type="scientific">Candidatus Buchananbacteria bacterium RIFCSPHIGHO2_01_FULL_39_14</name>
    <dbReference type="NCBI Taxonomy" id="1797532"/>
    <lineage>
        <taxon>Bacteria</taxon>
        <taxon>Candidatus Buchananiibacteriota</taxon>
    </lineage>
</organism>
<proteinExistence type="predicted"/>
<dbReference type="Proteomes" id="UP000178930">
    <property type="component" value="Unassembled WGS sequence"/>
</dbReference>
<keyword evidence="2" id="KW-0808">Transferase</keyword>
<comment type="caution">
    <text evidence="2">The sequence shown here is derived from an EMBL/GenBank/DDBJ whole genome shotgun (WGS) entry which is preliminary data.</text>
</comment>
<accession>A0A1G1XTM9</accession>
<name>A0A1G1XTM9_9BACT</name>
<evidence type="ECO:0000313" key="2">
    <source>
        <dbReference type="EMBL" id="OGY43388.1"/>
    </source>
</evidence>
<dbReference type="InterPro" id="IPR043129">
    <property type="entry name" value="ATPase_NBD"/>
</dbReference>
<evidence type="ECO:0000313" key="3">
    <source>
        <dbReference type="Proteomes" id="UP000178930"/>
    </source>
</evidence>